<evidence type="ECO:0000313" key="3">
    <source>
        <dbReference type="RefSeq" id="XP_033457261.1"/>
    </source>
</evidence>
<reference evidence="3" key="3">
    <citation type="submission" date="2025-08" db="UniProtKB">
        <authorList>
            <consortium name="RefSeq"/>
        </authorList>
    </citation>
    <scope>IDENTIFICATION</scope>
    <source>
        <strain evidence="3">CBS 342.82</strain>
    </source>
</reference>
<reference evidence="3" key="1">
    <citation type="submission" date="2020-01" db="EMBL/GenBank/DDBJ databases">
        <authorList>
            <consortium name="DOE Joint Genome Institute"/>
            <person name="Haridas S."/>
            <person name="Albert R."/>
            <person name="Binder M."/>
            <person name="Bloem J."/>
            <person name="Labutti K."/>
            <person name="Salamov A."/>
            <person name="Andreopoulos B."/>
            <person name="Baker S.E."/>
            <person name="Barry K."/>
            <person name="Bills G."/>
            <person name="Bluhm B.H."/>
            <person name="Cannon C."/>
            <person name="Castanera R."/>
            <person name="Culley D.E."/>
            <person name="Daum C."/>
            <person name="Ezra D."/>
            <person name="Gonzalez J.B."/>
            <person name="Henrissat B."/>
            <person name="Kuo A."/>
            <person name="Liang C."/>
            <person name="Lipzen A."/>
            <person name="Lutzoni F."/>
            <person name="Magnuson J."/>
            <person name="Mondo S."/>
            <person name="Nolan M."/>
            <person name="Ohm R."/>
            <person name="Pangilinan J."/>
            <person name="Park H.-J."/>
            <person name="Ramirez L."/>
            <person name="Alfaro M."/>
            <person name="Sun H."/>
            <person name="Tritt A."/>
            <person name="Yoshinaga Y."/>
            <person name="Zwiers L.-H."/>
            <person name="Turgeon B.G."/>
            <person name="Goodwin S.B."/>
            <person name="Spatafora J.W."/>
            <person name="Crous P.W."/>
            <person name="Grigoriev I.V."/>
        </authorList>
    </citation>
    <scope>NUCLEOTIDE SEQUENCE</scope>
    <source>
        <strain evidence="3">CBS 342.82</strain>
    </source>
</reference>
<evidence type="ECO:0000256" key="1">
    <source>
        <dbReference type="SAM" id="MobiDB-lite"/>
    </source>
</evidence>
<dbReference type="Pfam" id="PF08432">
    <property type="entry name" value="Vfa1"/>
    <property type="match status" value="1"/>
</dbReference>
<feature type="compositionally biased region" description="Basic and acidic residues" evidence="1">
    <location>
        <begin position="121"/>
        <end position="133"/>
    </location>
</feature>
<sequence length="195" mass="22100">MATAPKNLYHRRQVAESSAKACWICYKPSSTVLITPEQDDWFHLCSGHLVDTKFAIPKDGEDLAKKKHEEAVQREIDALKKEWEEKVAKKLAKKKGKDAAAGGEDKKKNEEKDEAEEEKEKDEQLKALEEKKKGAAGQTAASKVTIDGPRIFELQKQFFQMRLQKKREAEMARRNLQRLQTPDAFPSVPSGRPGP</sequence>
<feature type="region of interest" description="Disordered" evidence="1">
    <location>
        <begin position="165"/>
        <end position="195"/>
    </location>
</feature>
<dbReference type="OrthoDB" id="2158714at2759"/>
<keyword evidence="2" id="KW-1185">Reference proteome</keyword>
<dbReference type="RefSeq" id="XP_033457261.1">
    <property type="nucleotide sequence ID" value="XM_033601757.1"/>
</dbReference>
<gene>
    <name evidence="3" type="ORF">K489DRAFT_324440</name>
</gene>
<reference evidence="3" key="2">
    <citation type="submission" date="2020-04" db="EMBL/GenBank/DDBJ databases">
        <authorList>
            <consortium name="NCBI Genome Project"/>
        </authorList>
    </citation>
    <scope>NUCLEOTIDE SEQUENCE</scope>
    <source>
        <strain evidence="3">CBS 342.82</strain>
    </source>
</reference>
<name>A0A6J3LWU0_9PEZI</name>
<dbReference type="GeneID" id="54359557"/>
<dbReference type="PANTHER" id="PTHR28218">
    <property type="entry name" value="VPS4-ASSOCIATED PROTEIN 1"/>
    <property type="match status" value="1"/>
</dbReference>
<protein>
    <submittedName>
        <fullName evidence="3">DUF1742-domain-containing protein</fullName>
    </submittedName>
</protein>
<dbReference type="Proteomes" id="UP000504637">
    <property type="component" value="Unplaced"/>
</dbReference>
<organism evidence="3">
    <name type="scientific">Dissoconium aciculare CBS 342.82</name>
    <dbReference type="NCBI Taxonomy" id="1314786"/>
    <lineage>
        <taxon>Eukaryota</taxon>
        <taxon>Fungi</taxon>
        <taxon>Dikarya</taxon>
        <taxon>Ascomycota</taxon>
        <taxon>Pezizomycotina</taxon>
        <taxon>Dothideomycetes</taxon>
        <taxon>Dothideomycetidae</taxon>
        <taxon>Mycosphaerellales</taxon>
        <taxon>Dissoconiaceae</taxon>
        <taxon>Dissoconium</taxon>
    </lineage>
</organism>
<dbReference type="AlphaFoldDB" id="A0A6J3LWU0"/>
<accession>A0A6J3LWU0</accession>
<feature type="region of interest" description="Disordered" evidence="1">
    <location>
        <begin position="90"/>
        <end position="147"/>
    </location>
</feature>
<dbReference type="InterPro" id="IPR013640">
    <property type="entry name" value="Vfa1"/>
</dbReference>
<dbReference type="PANTHER" id="PTHR28218:SF1">
    <property type="entry name" value="VPS4-ASSOCIATED PROTEIN 1"/>
    <property type="match status" value="1"/>
</dbReference>
<evidence type="ECO:0000313" key="2">
    <source>
        <dbReference type="Proteomes" id="UP000504637"/>
    </source>
</evidence>
<dbReference type="GO" id="GO:0005768">
    <property type="term" value="C:endosome"/>
    <property type="evidence" value="ECO:0007669"/>
    <property type="project" value="TreeGrafter"/>
</dbReference>
<proteinExistence type="predicted"/>
<dbReference type="GO" id="GO:0007034">
    <property type="term" value="P:vacuolar transport"/>
    <property type="evidence" value="ECO:0007669"/>
    <property type="project" value="TreeGrafter"/>
</dbReference>